<accession>A0A2N0WA17</accession>
<dbReference type="EMBL" id="PISJ01000023">
    <property type="protein sequence ID" value="PKF31323.1"/>
    <property type="molecule type" value="Genomic_DNA"/>
</dbReference>
<evidence type="ECO:0000313" key="2">
    <source>
        <dbReference type="Proteomes" id="UP000233553"/>
    </source>
</evidence>
<comment type="caution">
    <text evidence="1">The sequence shown here is derived from an EMBL/GenBank/DDBJ whole genome shotgun (WGS) entry which is preliminary data.</text>
</comment>
<dbReference type="Proteomes" id="UP000233553">
    <property type="component" value="Unassembled WGS sequence"/>
</dbReference>
<proteinExistence type="predicted"/>
<sequence>MRLESWESLTIGEAKSLFDHGVVKQVRIDVVMGDFVLMVKTDISEKPVRTHRYEYKKYKSLDSILKDYQYITSKEVKSLILN</sequence>
<name>A0A2N0WA17_9GAMM</name>
<dbReference type="RefSeq" id="WP_101237555.1">
    <property type="nucleotide sequence ID" value="NZ_PISJ01000023.1"/>
</dbReference>
<evidence type="ECO:0000313" key="1">
    <source>
        <dbReference type="EMBL" id="PKF31323.1"/>
    </source>
</evidence>
<protein>
    <submittedName>
        <fullName evidence="1">Uncharacterized protein</fullName>
    </submittedName>
</protein>
<reference evidence="1 2" key="1">
    <citation type="submission" date="2017-12" db="EMBL/GenBank/DDBJ databases">
        <title>Draft Genome sequences of multiple microbial strains isolated from spacecraft associated surfaces.</title>
        <authorList>
            <person name="Seuylemezian A."/>
            <person name="Vaishampayan P."/>
            <person name="Venkateswaran K."/>
        </authorList>
    </citation>
    <scope>NUCLEOTIDE SEQUENCE [LARGE SCALE GENOMIC DNA]</scope>
    <source>
        <strain evidence="1 2">2P01AA</strain>
    </source>
</reference>
<dbReference type="AlphaFoldDB" id="A0A2N0WA17"/>
<organism evidence="1 2">
    <name type="scientific">Acinetobacter proteolyticus</name>
    <dbReference type="NCBI Taxonomy" id="1776741"/>
    <lineage>
        <taxon>Bacteria</taxon>
        <taxon>Pseudomonadati</taxon>
        <taxon>Pseudomonadota</taxon>
        <taxon>Gammaproteobacteria</taxon>
        <taxon>Moraxellales</taxon>
        <taxon>Moraxellaceae</taxon>
        <taxon>Acinetobacter</taxon>
    </lineage>
</organism>
<gene>
    <name evidence="1" type="ORF">CW311_19410</name>
</gene>